<reference evidence="3" key="1">
    <citation type="submission" date="2016-06" db="UniProtKB">
        <authorList>
            <consortium name="WormBaseParasite"/>
        </authorList>
    </citation>
    <scope>IDENTIFICATION</scope>
</reference>
<dbReference type="PANTHER" id="PTHR23240:SF6">
    <property type="entry name" value="DNA CROSS-LINK REPAIR 1A PROTEIN"/>
    <property type="match status" value="1"/>
</dbReference>
<proteinExistence type="predicted"/>
<dbReference type="AlphaFoldDB" id="A0A183IJY1"/>
<dbReference type="PANTHER" id="PTHR23240">
    <property type="entry name" value="DNA CROSS-LINK REPAIR PROTEIN PSO2/SNM1-RELATED"/>
    <property type="match status" value="1"/>
</dbReference>
<evidence type="ECO:0000313" key="1">
    <source>
        <dbReference type="EMBL" id="VDP02811.1"/>
    </source>
</evidence>
<dbReference type="CDD" id="cd16273">
    <property type="entry name" value="SNM1A-1C-like_MBL-fold"/>
    <property type="match status" value="1"/>
</dbReference>
<dbReference type="GO" id="GO:0035312">
    <property type="term" value="F:5'-3' DNA exonuclease activity"/>
    <property type="evidence" value="ECO:0007669"/>
    <property type="project" value="TreeGrafter"/>
</dbReference>
<dbReference type="GO" id="GO:0003684">
    <property type="term" value="F:damaged DNA binding"/>
    <property type="evidence" value="ECO:0007669"/>
    <property type="project" value="TreeGrafter"/>
</dbReference>
<reference evidence="1 2" key="2">
    <citation type="submission" date="2018-11" db="EMBL/GenBank/DDBJ databases">
        <authorList>
            <consortium name="Pathogen Informatics"/>
        </authorList>
    </citation>
    <scope>NUCLEOTIDE SEQUENCE [LARGE SCALE GENOMIC DNA]</scope>
</reference>
<dbReference type="GO" id="GO:0036297">
    <property type="term" value="P:interstrand cross-link repair"/>
    <property type="evidence" value="ECO:0007669"/>
    <property type="project" value="TreeGrafter"/>
</dbReference>
<dbReference type="EMBL" id="UZAM01008026">
    <property type="protein sequence ID" value="VDP02811.1"/>
    <property type="molecule type" value="Genomic_DNA"/>
</dbReference>
<protein>
    <submittedName>
        <fullName evidence="3">Lactamase_B domain-containing protein</fullName>
    </submittedName>
</protein>
<keyword evidence="2" id="KW-1185">Reference proteome</keyword>
<dbReference type="OrthoDB" id="262529at2759"/>
<name>A0A183IJY1_9BILA</name>
<accession>A0A183IJY1</accession>
<evidence type="ECO:0000313" key="2">
    <source>
        <dbReference type="Proteomes" id="UP000270296"/>
    </source>
</evidence>
<dbReference type="WBParaSite" id="SBAD_0000410301-mRNA-1">
    <property type="protein sequence ID" value="SBAD_0000410301-mRNA-1"/>
    <property type="gene ID" value="SBAD_0000410301"/>
</dbReference>
<dbReference type="InterPro" id="IPR036866">
    <property type="entry name" value="RibonucZ/Hydroxyglut_hydro"/>
</dbReference>
<dbReference type="SUPFAM" id="SSF56281">
    <property type="entry name" value="Metallo-hydrolase/oxidoreductase"/>
    <property type="match status" value="1"/>
</dbReference>
<sequence>MFILQNFCVGTKYAVDAFSYGYVETITAYFLTHFHSDHYGGLCKSFNKPLYCTRITANLVKLKIKVSPEYIIVLTLNEPTLLEDLTTVTAIDSNHCPGAAMFLFKLKDGRFILHSGDTRAEDVVLKYDLWKTVQVDTLFLDTTYCDKKYKFPPQSQAIAATVECVRDHLAASNNKLLVVVGTYTIGKEKVFRAIAEEFDWKICVDATKLKVLHCLEDNALNARLTMNKSETPLHLIFMQSMDFQVPLMSSSFLYPPLN</sequence>
<evidence type="ECO:0000313" key="3">
    <source>
        <dbReference type="WBParaSite" id="SBAD_0000410301-mRNA-1"/>
    </source>
</evidence>
<dbReference type="GO" id="GO:0006303">
    <property type="term" value="P:double-strand break repair via nonhomologous end joining"/>
    <property type="evidence" value="ECO:0007669"/>
    <property type="project" value="TreeGrafter"/>
</dbReference>
<gene>
    <name evidence="1" type="ORF">SBAD_LOCUS3927</name>
</gene>
<dbReference type="Proteomes" id="UP000270296">
    <property type="component" value="Unassembled WGS sequence"/>
</dbReference>
<organism evidence="3">
    <name type="scientific">Soboliphyme baturini</name>
    <dbReference type="NCBI Taxonomy" id="241478"/>
    <lineage>
        <taxon>Eukaryota</taxon>
        <taxon>Metazoa</taxon>
        <taxon>Ecdysozoa</taxon>
        <taxon>Nematoda</taxon>
        <taxon>Enoplea</taxon>
        <taxon>Dorylaimia</taxon>
        <taxon>Dioctophymatida</taxon>
        <taxon>Dioctophymatoidea</taxon>
        <taxon>Soboliphymatidae</taxon>
        <taxon>Soboliphyme</taxon>
    </lineage>
</organism>
<dbReference type="Gene3D" id="3.60.15.10">
    <property type="entry name" value="Ribonuclease Z/Hydroxyacylglutathione hydrolase-like"/>
    <property type="match status" value="1"/>
</dbReference>